<organism evidence="2 3">
    <name type="scientific">Shewanella frigidimarina (strain NCIMB 400)</name>
    <dbReference type="NCBI Taxonomy" id="318167"/>
    <lineage>
        <taxon>Bacteria</taxon>
        <taxon>Pseudomonadati</taxon>
        <taxon>Pseudomonadota</taxon>
        <taxon>Gammaproteobacteria</taxon>
        <taxon>Alteromonadales</taxon>
        <taxon>Shewanellaceae</taxon>
        <taxon>Shewanella</taxon>
    </lineage>
</organism>
<dbReference type="AlphaFoldDB" id="Q07X55"/>
<gene>
    <name evidence="2" type="ordered locus">Sfri_3582</name>
</gene>
<keyword evidence="1" id="KW-0472">Membrane</keyword>
<keyword evidence="3" id="KW-1185">Reference proteome</keyword>
<keyword evidence="1" id="KW-0812">Transmembrane</keyword>
<dbReference type="EMBL" id="CP000447">
    <property type="protein sequence ID" value="ABI73409.1"/>
    <property type="molecule type" value="Genomic_DNA"/>
</dbReference>
<dbReference type="GeneID" id="41838941"/>
<feature type="transmembrane region" description="Helical" evidence="1">
    <location>
        <begin position="62"/>
        <end position="83"/>
    </location>
</feature>
<name>Q07X55_SHEFN</name>
<keyword evidence="1" id="KW-1133">Transmembrane helix</keyword>
<dbReference type="OrthoDB" id="6267084at2"/>
<accession>Q07X55</accession>
<evidence type="ECO:0000313" key="2">
    <source>
        <dbReference type="EMBL" id="ABI73409.1"/>
    </source>
</evidence>
<feature type="transmembrane region" description="Helical" evidence="1">
    <location>
        <begin position="103"/>
        <end position="123"/>
    </location>
</feature>
<dbReference type="HOGENOM" id="CLU_2002346_0_0_6"/>
<dbReference type="KEGG" id="sfr:Sfri_3582"/>
<protein>
    <recommendedName>
        <fullName evidence="4">DUF4149 domain-containing protein</fullName>
    </recommendedName>
</protein>
<evidence type="ECO:0000313" key="3">
    <source>
        <dbReference type="Proteomes" id="UP000000684"/>
    </source>
</evidence>
<reference evidence="2 3" key="1">
    <citation type="submission" date="2006-08" db="EMBL/GenBank/DDBJ databases">
        <title>Complete sequence of Shewanella frigidimarina NCIMB 400.</title>
        <authorList>
            <consortium name="US DOE Joint Genome Institute"/>
            <person name="Copeland A."/>
            <person name="Lucas S."/>
            <person name="Lapidus A."/>
            <person name="Barry K."/>
            <person name="Detter J.C."/>
            <person name="Glavina del Rio T."/>
            <person name="Hammon N."/>
            <person name="Israni S."/>
            <person name="Dalin E."/>
            <person name="Tice H."/>
            <person name="Pitluck S."/>
            <person name="Fredrickson J.K."/>
            <person name="Kolker E."/>
            <person name="McCuel L.A."/>
            <person name="DiChristina T."/>
            <person name="Nealson K.H."/>
            <person name="Newman D."/>
            <person name="Tiedje J.M."/>
            <person name="Zhou J."/>
            <person name="Romine M.F."/>
            <person name="Culley D.E."/>
            <person name="Serres M."/>
            <person name="Chertkov O."/>
            <person name="Brettin T."/>
            <person name="Bruce D."/>
            <person name="Han C."/>
            <person name="Tapia R."/>
            <person name="Gilna P."/>
            <person name="Schmutz J."/>
            <person name="Larimer F."/>
            <person name="Land M."/>
            <person name="Hauser L."/>
            <person name="Kyrpides N."/>
            <person name="Mikhailova N."/>
            <person name="Richardson P."/>
        </authorList>
    </citation>
    <scope>NUCLEOTIDE SEQUENCE [LARGE SCALE GENOMIC DNA]</scope>
    <source>
        <strain evidence="2 3">NCIMB 400</strain>
    </source>
</reference>
<dbReference type="RefSeq" id="WP_011638999.1">
    <property type="nucleotide sequence ID" value="NC_008345.1"/>
</dbReference>
<feature type="transmembrane region" description="Helical" evidence="1">
    <location>
        <begin position="38"/>
        <end position="56"/>
    </location>
</feature>
<dbReference type="eggNOG" id="ENOG5033ZCY">
    <property type="taxonomic scope" value="Bacteria"/>
</dbReference>
<sequence>MAIFISLWGVITFSFGLFMMLAPAHFADQIVRFSHQRYFHYIEIISRLVLGSVLLLDAHNTSSPLVFEVIGNLLFIIAIILVFMTEKYHKKFALWSASYCVKAFRPAGLCAIIFGLWTVYVSYY</sequence>
<evidence type="ECO:0000256" key="1">
    <source>
        <dbReference type="SAM" id="Phobius"/>
    </source>
</evidence>
<feature type="transmembrane region" description="Helical" evidence="1">
    <location>
        <begin position="6"/>
        <end position="26"/>
    </location>
</feature>
<evidence type="ECO:0008006" key="4">
    <source>
        <dbReference type="Google" id="ProtNLM"/>
    </source>
</evidence>
<proteinExistence type="predicted"/>
<dbReference type="Proteomes" id="UP000000684">
    <property type="component" value="Chromosome"/>
</dbReference>